<dbReference type="PANTHER" id="PTHR22793:SF12">
    <property type="entry name" value="MYOCARDIN-RELATED TRANSCRIPTION FACTOR, ISOFORM H"/>
    <property type="match status" value="1"/>
</dbReference>
<sequence>MESCRVSNGDFLSESRLRRDPNPCCYGPNGQHPAGEALALKQNPAGSSSPTTSVQPSRSPPPIQTHPEAHKFPLTKQAAHHISNQSHIQTTPIYSCTMCTYTPSASRILATVAAAAASTGTTPRPVRRSSTLDESTVQALEKYIGQRPDKHELQERNILKQDNVAPALQAAKEKLQRSQLEDKLDQKLQQRPKPEELVKDGILSGRILPAFLPPLEGTDRGMFCALADEAPIATA</sequence>
<dbReference type="InterPro" id="IPR043451">
    <property type="entry name" value="Myocardin-like"/>
</dbReference>
<evidence type="ECO:0000256" key="5">
    <source>
        <dbReference type="SAM" id="MobiDB-lite"/>
    </source>
</evidence>
<dbReference type="GO" id="GO:0045944">
    <property type="term" value="P:positive regulation of transcription by RNA polymerase II"/>
    <property type="evidence" value="ECO:0007669"/>
    <property type="project" value="TreeGrafter"/>
</dbReference>
<dbReference type="GO" id="GO:0003713">
    <property type="term" value="F:transcription coactivator activity"/>
    <property type="evidence" value="ECO:0007669"/>
    <property type="project" value="TreeGrafter"/>
</dbReference>
<dbReference type="EMBL" id="SEOQ01000130">
    <property type="protein sequence ID" value="TFY69714.1"/>
    <property type="molecule type" value="Genomic_DNA"/>
</dbReference>
<dbReference type="OrthoDB" id="197676at2759"/>
<evidence type="ECO:0000256" key="4">
    <source>
        <dbReference type="PROSITE-ProRule" id="PRU00401"/>
    </source>
</evidence>
<evidence type="ECO:0000256" key="2">
    <source>
        <dbReference type="ARBA" id="ARBA00022737"/>
    </source>
</evidence>
<gene>
    <name evidence="6" type="ORF">EVG20_g3032</name>
</gene>
<evidence type="ECO:0000256" key="3">
    <source>
        <dbReference type="ARBA" id="ARBA00023242"/>
    </source>
</evidence>
<feature type="region of interest" description="Disordered" evidence="5">
    <location>
        <begin position="1"/>
        <end position="68"/>
    </location>
</feature>
<dbReference type="PANTHER" id="PTHR22793">
    <property type="entry name" value="MYOCARDIN-RELATED TRANSCRIPTION FACTOR-RELATED"/>
    <property type="match status" value="1"/>
</dbReference>
<comment type="subcellular location">
    <subcellularLocation>
        <location evidence="1">Nucleus</location>
    </subcellularLocation>
</comment>
<evidence type="ECO:0000256" key="1">
    <source>
        <dbReference type="ARBA" id="ARBA00004123"/>
    </source>
</evidence>
<protein>
    <recommendedName>
        <fullName evidence="8">RPEL repeat protein</fullName>
    </recommendedName>
</protein>
<dbReference type="GO" id="GO:0005634">
    <property type="term" value="C:nucleus"/>
    <property type="evidence" value="ECO:0007669"/>
    <property type="project" value="UniProtKB-SubCell"/>
</dbReference>
<reference evidence="6 7" key="1">
    <citation type="submission" date="2019-02" db="EMBL/GenBank/DDBJ databases">
        <title>Genome sequencing of the rare red list fungi Dentipellis fragilis.</title>
        <authorList>
            <person name="Buettner E."/>
            <person name="Kellner H."/>
        </authorList>
    </citation>
    <scope>NUCLEOTIDE SEQUENCE [LARGE SCALE GENOMIC DNA]</scope>
    <source>
        <strain evidence="6 7">DSM 105465</strain>
    </source>
</reference>
<organism evidence="6 7">
    <name type="scientific">Dentipellis fragilis</name>
    <dbReference type="NCBI Taxonomy" id="205917"/>
    <lineage>
        <taxon>Eukaryota</taxon>
        <taxon>Fungi</taxon>
        <taxon>Dikarya</taxon>
        <taxon>Basidiomycota</taxon>
        <taxon>Agaricomycotina</taxon>
        <taxon>Agaricomycetes</taxon>
        <taxon>Russulales</taxon>
        <taxon>Hericiaceae</taxon>
        <taxon>Dentipellis</taxon>
    </lineage>
</organism>
<feature type="repeat" description="RPEL" evidence="4">
    <location>
        <begin position="182"/>
        <end position="207"/>
    </location>
</feature>
<dbReference type="Gene3D" id="6.10.150.10">
    <property type="match status" value="1"/>
</dbReference>
<keyword evidence="2" id="KW-0677">Repeat</keyword>
<dbReference type="InterPro" id="IPR004018">
    <property type="entry name" value="RPEL_repeat"/>
</dbReference>
<accession>A0A4Y9Z5G6</accession>
<keyword evidence="3" id="KW-0539">Nucleus</keyword>
<name>A0A4Y9Z5G6_9AGAM</name>
<feature type="compositionally biased region" description="Polar residues" evidence="5">
    <location>
        <begin position="44"/>
        <end position="57"/>
    </location>
</feature>
<evidence type="ECO:0008006" key="8">
    <source>
        <dbReference type="Google" id="ProtNLM"/>
    </source>
</evidence>
<dbReference type="Pfam" id="PF02755">
    <property type="entry name" value="RPEL"/>
    <property type="match status" value="2"/>
</dbReference>
<dbReference type="STRING" id="205917.A0A4Y9Z5G6"/>
<keyword evidence="7" id="KW-1185">Reference proteome</keyword>
<proteinExistence type="predicted"/>
<dbReference type="AlphaFoldDB" id="A0A4Y9Z5G6"/>
<evidence type="ECO:0000313" key="7">
    <source>
        <dbReference type="Proteomes" id="UP000298327"/>
    </source>
</evidence>
<feature type="repeat" description="RPEL" evidence="4">
    <location>
        <begin position="138"/>
        <end position="163"/>
    </location>
</feature>
<evidence type="ECO:0000313" key="6">
    <source>
        <dbReference type="EMBL" id="TFY69714.1"/>
    </source>
</evidence>
<comment type="caution">
    <text evidence="6">The sequence shown here is derived from an EMBL/GenBank/DDBJ whole genome shotgun (WGS) entry which is preliminary data.</text>
</comment>
<dbReference type="PROSITE" id="PS51073">
    <property type="entry name" value="RPEL"/>
    <property type="match status" value="2"/>
</dbReference>
<dbReference type="Proteomes" id="UP000298327">
    <property type="component" value="Unassembled WGS sequence"/>
</dbReference>
<dbReference type="SMART" id="SM00707">
    <property type="entry name" value="RPEL"/>
    <property type="match status" value="2"/>
</dbReference>